<keyword evidence="8" id="KW-1185">Reference proteome</keyword>
<evidence type="ECO:0000256" key="6">
    <source>
        <dbReference type="ARBA" id="ARBA00023288"/>
    </source>
</evidence>
<keyword evidence="4" id="KW-0472">Membrane</keyword>
<keyword evidence="2" id="KW-1003">Cell membrane</keyword>
<evidence type="ECO:0000256" key="5">
    <source>
        <dbReference type="ARBA" id="ARBA00023139"/>
    </source>
</evidence>
<reference evidence="7 8" key="1">
    <citation type="submission" date="2016-12" db="EMBL/GenBank/DDBJ databases">
        <title>The genome of dimorphic prosthecate Glycocaulis alkaliphilus 6b-8t, isolated from crude oil dictates its adaptability in petroleum environments.</title>
        <authorList>
            <person name="Wu X.-L."/>
            <person name="Geng S."/>
        </authorList>
    </citation>
    <scope>NUCLEOTIDE SEQUENCE [LARGE SCALE GENOMIC DNA]</scope>
    <source>
        <strain evidence="7 8">6B-8</strain>
    </source>
</reference>
<dbReference type="InterPro" id="IPR012556">
    <property type="entry name" value="Entericidin"/>
</dbReference>
<proteinExistence type="inferred from homology"/>
<name>A0A3T0E6V5_9PROT</name>
<evidence type="ECO:0000256" key="3">
    <source>
        <dbReference type="ARBA" id="ARBA00022729"/>
    </source>
</evidence>
<dbReference type="KEGG" id="gak:X907_0452"/>
<protein>
    <submittedName>
        <fullName evidence="7">Entericidin EcnAB</fullName>
    </submittedName>
</protein>
<dbReference type="AlphaFoldDB" id="A0A3T0E6V5"/>
<sequence>MPDEDRRIPMRETLQILSVAVMMFALAACNTVQGAGQDIQRTGEAIEDAAD</sequence>
<evidence type="ECO:0000256" key="4">
    <source>
        <dbReference type="ARBA" id="ARBA00023136"/>
    </source>
</evidence>
<evidence type="ECO:0000313" key="8">
    <source>
        <dbReference type="Proteomes" id="UP000286954"/>
    </source>
</evidence>
<dbReference type="EMBL" id="CP018911">
    <property type="protein sequence ID" value="AZU03000.1"/>
    <property type="molecule type" value="Genomic_DNA"/>
</dbReference>
<dbReference type="Proteomes" id="UP000286954">
    <property type="component" value="Chromosome"/>
</dbReference>
<organism evidence="7 8">
    <name type="scientific">Glycocaulis alkaliphilus</name>
    <dbReference type="NCBI Taxonomy" id="1434191"/>
    <lineage>
        <taxon>Bacteria</taxon>
        <taxon>Pseudomonadati</taxon>
        <taxon>Pseudomonadota</taxon>
        <taxon>Alphaproteobacteria</taxon>
        <taxon>Maricaulales</taxon>
        <taxon>Maricaulaceae</taxon>
        <taxon>Glycocaulis</taxon>
    </lineage>
</organism>
<gene>
    <name evidence="7" type="ORF">X907_0452</name>
</gene>
<evidence type="ECO:0000256" key="1">
    <source>
        <dbReference type="ARBA" id="ARBA00010296"/>
    </source>
</evidence>
<dbReference type="GO" id="GO:0016020">
    <property type="term" value="C:membrane"/>
    <property type="evidence" value="ECO:0007669"/>
    <property type="project" value="InterPro"/>
</dbReference>
<dbReference type="Pfam" id="PF08085">
    <property type="entry name" value="Entericidin"/>
    <property type="match status" value="1"/>
</dbReference>
<dbReference type="PROSITE" id="PS51257">
    <property type="entry name" value="PROKAR_LIPOPROTEIN"/>
    <property type="match status" value="1"/>
</dbReference>
<evidence type="ECO:0000256" key="2">
    <source>
        <dbReference type="ARBA" id="ARBA00022475"/>
    </source>
</evidence>
<accession>A0A3T0E6V5</accession>
<keyword evidence="3" id="KW-0732">Signal</keyword>
<comment type="similarity">
    <text evidence="1">Belongs to the EcnA/EcnB lipoprotein family.</text>
</comment>
<keyword evidence="6" id="KW-0449">Lipoprotein</keyword>
<evidence type="ECO:0000313" key="7">
    <source>
        <dbReference type="EMBL" id="AZU03000.1"/>
    </source>
</evidence>
<dbReference type="GO" id="GO:0009636">
    <property type="term" value="P:response to toxic substance"/>
    <property type="evidence" value="ECO:0007669"/>
    <property type="project" value="InterPro"/>
</dbReference>
<keyword evidence="5" id="KW-0564">Palmitate</keyword>